<dbReference type="SUPFAM" id="SSF51445">
    <property type="entry name" value="(Trans)glycosidases"/>
    <property type="match status" value="1"/>
</dbReference>
<keyword evidence="4" id="KW-0961">Cell wall biogenesis/degradation</keyword>
<name>A0A1Q9E4U7_SYMMI</name>
<reference evidence="8 9" key="1">
    <citation type="submission" date="2016-02" db="EMBL/GenBank/DDBJ databases">
        <title>Genome analysis of coral dinoflagellate symbionts highlights evolutionary adaptations to a symbiotic lifestyle.</title>
        <authorList>
            <person name="Aranda M."/>
            <person name="Li Y."/>
            <person name="Liew Y.J."/>
            <person name="Baumgarten S."/>
            <person name="Simakov O."/>
            <person name="Wilson M."/>
            <person name="Piel J."/>
            <person name="Ashoor H."/>
            <person name="Bougouffa S."/>
            <person name="Bajic V.B."/>
            <person name="Ryu T."/>
            <person name="Ravasi T."/>
            <person name="Bayer T."/>
            <person name="Micklem G."/>
            <person name="Kim H."/>
            <person name="Bhak J."/>
            <person name="Lajeunesse T.C."/>
            <person name="Voolstra C.R."/>
        </authorList>
    </citation>
    <scope>NUCLEOTIDE SEQUENCE [LARGE SCALE GENOMIC DNA]</scope>
    <source>
        <strain evidence="8 9">CCMP2467</strain>
    </source>
</reference>
<dbReference type="GO" id="GO:0004338">
    <property type="term" value="F:glucan exo-1,3-beta-glucosidase activity"/>
    <property type="evidence" value="ECO:0007669"/>
    <property type="project" value="UniProtKB-EC"/>
</dbReference>
<keyword evidence="1" id="KW-0378">Hydrolase</keyword>
<dbReference type="EMBL" id="LSRX01000264">
    <property type="protein sequence ID" value="OLQ02423.1"/>
    <property type="molecule type" value="Genomic_DNA"/>
</dbReference>
<comment type="catalytic activity">
    <reaction evidence="5">
        <text>Successive hydrolysis of beta-D-glucose units from the non-reducing ends of (1-&gt;3)-beta-D-glucans, releasing alpha-glucose.</text>
        <dbReference type="EC" id="3.2.1.58"/>
    </reaction>
</comment>
<dbReference type="GO" id="GO:0009251">
    <property type="term" value="P:glucan catabolic process"/>
    <property type="evidence" value="ECO:0007669"/>
    <property type="project" value="TreeGrafter"/>
</dbReference>
<evidence type="ECO:0000256" key="6">
    <source>
        <dbReference type="ARBA" id="ARBA00038929"/>
    </source>
</evidence>
<evidence type="ECO:0000256" key="2">
    <source>
        <dbReference type="ARBA" id="ARBA00023180"/>
    </source>
</evidence>
<organism evidence="8 9">
    <name type="scientific">Symbiodinium microadriaticum</name>
    <name type="common">Dinoflagellate</name>
    <name type="synonym">Zooxanthella microadriatica</name>
    <dbReference type="NCBI Taxonomy" id="2951"/>
    <lineage>
        <taxon>Eukaryota</taxon>
        <taxon>Sar</taxon>
        <taxon>Alveolata</taxon>
        <taxon>Dinophyceae</taxon>
        <taxon>Suessiales</taxon>
        <taxon>Symbiodiniaceae</taxon>
        <taxon>Symbiodinium</taxon>
    </lineage>
</organism>
<dbReference type="InterPro" id="IPR050386">
    <property type="entry name" value="Glycosyl_hydrolase_5"/>
</dbReference>
<protein>
    <recommendedName>
        <fullName evidence="6">glucan 1,3-beta-glucosidase</fullName>
        <ecNumber evidence="6">3.2.1.58</ecNumber>
    </recommendedName>
</protein>
<keyword evidence="3" id="KW-0326">Glycosidase</keyword>
<evidence type="ECO:0000256" key="5">
    <source>
        <dbReference type="ARBA" id="ARBA00036824"/>
    </source>
</evidence>
<dbReference type="PANTHER" id="PTHR31297:SF34">
    <property type="entry name" value="GLUCAN 1,3-BETA-GLUCOSIDASE 2"/>
    <property type="match status" value="1"/>
</dbReference>
<dbReference type="Proteomes" id="UP000186817">
    <property type="component" value="Unassembled WGS sequence"/>
</dbReference>
<dbReference type="OrthoDB" id="1887033at2759"/>
<accession>A0A1Q9E4U7</accession>
<dbReference type="PANTHER" id="PTHR31297">
    <property type="entry name" value="GLUCAN ENDO-1,6-BETA-GLUCOSIDASE B"/>
    <property type="match status" value="1"/>
</dbReference>
<feature type="region of interest" description="Disordered" evidence="7">
    <location>
        <begin position="342"/>
        <end position="367"/>
    </location>
</feature>
<dbReference type="InterPro" id="IPR017853">
    <property type="entry name" value="GH"/>
</dbReference>
<dbReference type="GO" id="GO:0071555">
    <property type="term" value="P:cell wall organization"/>
    <property type="evidence" value="ECO:0007669"/>
    <property type="project" value="UniProtKB-KW"/>
</dbReference>
<dbReference type="GO" id="GO:0009986">
    <property type="term" value="C:cell surface"/>
    <property type="evidence" value="ECO:0007669"/>
    <property type="project" value="TreeGrafter"/>
</dbReference>
<dbReference type="EC" id="3.2.1.58" evidence="6"/>
<dbReference type="Gene3D" id="3.20.20.80">
    <property type="entry name" value="Glycosidases"/>
    <property type="match status" value="1"/>
</dbReference>
<evidence type="ECO:0000256" key="4">
    <source>
        <dbReference type="ARBA" id="ARBA00023316"/>
    </source>
</evidence>
<evidence type="ECO:0000256" key="3">
    <source>
        <dbReference type="ARBA" id="ARBA00023295"/>
    </source>
</evidence>
<proteinExistence type="predicted"/>
<dbReference type="CDD" id="cd00551">
    <property type="entry name" value="AmyAc_family"/>
    <property type="match status" value="1"/>
</dbReference>
<evidence type="ECO:0000313" key="8">
    <source>
        <dbReference type="EMBL" id="OLQ02423.1"/>
    </source>
</evidence>
<dbReference type="GO" id="GO:0005576">
    <property type="term" value="C:extracellular region"/>
    <property type="evidence" value="ECO:0007669"/>
    <property type="project" value="TreeGrafter"/>
</dbReference>
<keyword evidence="9" id="KW-1185">Reference proteome</keyword>
<dbReference type="AlphaFoldDB" id="A0A1Q9E4U7"/>
<evidence type="ECO:0000313" key="9">
    <source>
        <dbReference type="Proteomes" id="UP000186817"/>
    </source>
</evidence>
<evidence type="ECO:0000256" key="1">
    <source>
        <dbReference type="ARBA" id="ARBA00022801"/>
    </source>
</evidence>
<sequence length="812" mass="91128">MKVCHVVTAARVTNVFLLLLLLLLLLVLLLTGLRKSDDADVDATSNLIIVANPEIKTSVPKERLTLSFRMLLDASPASFTITPEQAEELAGEFAKNAGAKSAGLADMQDLSMEAAQDHFVGVSISPGYWCFKLPFVLTCLAVSRLGCLAPADVMSEVVLRTQLEGSYRSPDAAEEASKKADSLDSKITGCDTASSAQDRRKLAQESAQGRLPKAMEMINAHPAVDIGSQLSQWLRGRRGDMAFFRCGLWLAAFCWLVRGIEFPKPTVALNQKPKTEEQSWMDEHWPGYQNGVNLGGGFVIENWMFMRSKPPFDDAFLQLDYSKIPRFNNNMWSIAMLNKTSEPEEAEEGADEDRRNLRHKRRKSVGTGDAGIASETMWCHLEEYYNDELLDKFAEFGINSVRIPVGYWYFDDLELYPLDVWPVPLTTGDRPYGVNPEGFVTPGTLALSNVIAKLWNRNMKVMLDMHALPGCSTPFQSYAGIECAPEAPNFWEGLAEDGISNAGGSPYPTTREKDGKTWADVYWKIALDRVVPYIKFINDQMPGAIMAYEVMNEPDLLQHDAKQQAVRSATVGLATVMSQFLDDVGFGINDGTENYNTTTISKDLLGPYSPLKDRWLLDIHHYFNWPAMCNVYGDDESHISVPCVCEANVPNTTHQYEQHAWAGFMKMGLLDKGYRLYIGEWSAGLQVARNCNNPTKLPNPKQAQVMWRAQKFSFLRNYLHYRGLAANDQSSFFGDYYWAGRMGHNWNADPAVCCCEEDTDWVDFEWWDWSLSNLIRLGLAKPLSQMGWTPESLESYEEDVCVGSFQIDCGPF</sequence>
<gene>
    <name evidence="8" type="ORF">AK812_SmicGene14744</name>
</gene>
<keyword evidence="2" id="KW-0325">Glycoprotein</keyword>
<evidence type="ECO:0000256" key="7">
    <source>
        <dbReference type="SAM" id="MobiDB-lite"/>
    </source>
</evidence>
<comment type="caution">
    <text evidence="8">The sequence shown here is derived from an EMBL/GenBank/DDBJ whole genome shotgun (WGS) entry which is preliminary data.</text>
</comment>